<evidence type="ECO:0000313" key="2">
    <source>
        <dbReference type="EMBL" id="PJB88193.1"/>
    </source>
</evidence>
<feature type="non-terminal residue" evidence="2">
    <location>
        <position position="137"/>
    </location>
</feature>
<dbReference type="AlphaFoldDB" id="A0A2M8DCQ9"/>
<dbReference type="Pfam" id="PF12760">
    <property type="entry name" value="Zn_ribbon_IS1595"/>
    <property type="match status" value="1"/>
</dbReference>
<dbReference type="InterPro" id="IPR024442">
    <property type="entry name" value="Transposase_Zn_ribbon"/>
</dbReference>
<proteinExistence type="predicted"/>
<name>A0A2M8DCQ9_9BACT</name>
<feature type="domain" description="Transposase zinc-ribbon" evidence="1">
    <location>
        <begin position="10"/>
        <end position="51"/>
    </location>
</feature>
<dbReference type="Proteomes" id="UP000229706">
    <property type="component" value="Unassembled WGS sequence"/>
</dbReference>
<accession>A0A2M8DCQ9</accession>
<protein>
    <recommendedName>
        <fullName evidence="1">Transposase zinc-ribbon domain-containing protein</fullName>
    </recommendedName>
</protein>
<dbReference type="EMBL" id="PFTH01000116">
    <property type="protein sequence ID" value="PJB88193.1"/>
    <property type="molecule type" value="Genomic_DNA"/>
</dbReference>
<sequence>MDMFQLNQIPSDAQIRKYLRRIIFGKNIYCPECKTSHVFADKGRYRCRKCRIRFSLTSHTWLNNMKLPLREFWLLLYCWTIQIPIKQAATLVSRSEVTIYDWYRKFRCHITADEQVLNHLIQLDEAYFGGRQGKALF</sequence>
<evidence type="ECO:0000313" key="3">
    <source>
        <dbReference type="Proteomes" id="UP000229706"/>
    </source>
</evidence>
<gene>
    <name evidence="2" type="ORF">CO083_03040</name>
</gene>
<organism evidence="2 3">
    <name type="scientific">Candidatus Roizmanbacteria bacterium CG_4_9_14_0_8_um_filter_34_12</name>
    <dbReference type="NCBI Taxonomy" id="1974840"/>
    <lineage>
        <taxon>Bacteria</taxon>
        <taxon>Candidatus Roizmaniibacteriota</taxon>
    </lineage>
</organism>
<comment type="caution">
    <text evidence="2">The sequence shown here is derived from an EMBL/GenBank/DDBJ whole genome shotgun (WGS) entry which is preliminary data.</text>
</comment>
<evidence type="ECO:0000259" key="1">
    <source>
        <dbReference type="Pfam" id="PF12760"/>
    </source>
</evidence>
<reference evidence="3" key="1">
    <citation type="submission" date="2017-09" db="EMBL/GenBank/DDBJ databases">
        <title>Depth-based differentiation of microbial function through sediment-hosted aquifers and enrichment of novel symbionts in the deep terrestrial subsurface.</title>
        <authorList>
            <person name="Probst A.J."/>
            <person name="Ladd B."/>
            <person name="Jarett J.K."/>
            <person name="Geller-Mcgrath D.E."/>
            <person name="Sieber C.M.K."/>
            <person name="Emerson J.B."/>
            <person name="Anantharaman K."/>
            <person name="Thomas B.C."/>
            <person name="Malmstrom R."/>
            <person name="Stieglmeier M."/>
            <person name="Klingl A."/>
            <person name="Woyke T."/>
            <person name="Ryan C.M."/>
            <person name="Banfield J.F."/>
        </authorList>
    </citation>
    <scope>NUCLEOTIDE SEQUENCE [LARGE SCALE GENOMIC DNA]</scope>
</reference>